<dbReference type="AlphaFoldDB" id="A0A371BAH9"/>
<accession>A0A371BAH9</accession>
<dbReference type="RefSeq" id="WP_115516542.1">
    <property type="nucleotide sequence ID" value="NZ_QRGO01000001.1"/>
</dbReference>
<keyword evidence="2" id="KW-1185">Reference proteome</keyword>
<sequence>MSKKPVSKGKSLKTPRLPVHWSDISAGCLVLSFEDDIADGFWPAVVQAVKNDVATLKWQKRLDRRPFKKAITDLALFWPGQDLPSGGEAEAGGKGPTSWSALGVGHEILAGEDGPLGQFWPGKIIEQLDGERLSIEWVGYPDVPPVERSRRSLALLHPSDERSVKLRAPKQ</sequence>
<proteinExistence type="predicted"/>
<reference evidence="2" key="1">
    <citation type="submission" date="2018-08" db="EMBL/GenBank/DDBJ databases">
        <authorList>
            <person name="Kim S.-J."/>
            <person name="Jung G.-Y."/>
        </authorList>
    </citation>
    <scope>NUCLEOTIDE SEQUENCE [LARGE SCALE GENOMIC DNA]</scope>
    <source>
        <strain evidence="2">GY_H</strain>
    </source>
</reference>
<dbReference type="Proteomes" id="UP000263993">
    <property type="component" value="Unassembled WGS sequence"/>
</dbReference>
<evidence type="ECO:0000313" key="1">
    <source>
        <dbReference type="EMBL" id="RDV04517.1"/>
    </source>
</evidence>
<name>A0A371BAH9_9BRAD</name>
<dbReference type="EMBL" id="QRGO01000001">
    <property type="protein sequence ID" value="RDV04517.1"/>
    <property type="molecule type" value="Genomic_DNA"/>
</dbReference>
<comment type="caution">
    <text evidence="1">The sequence shown here is derived from an EMBL/GenBank/DDBJ whole genome shotgun (WGS) entry which is preliminary data.</text>
</comment>
<organism evidence="1 2">
    <name type="scientific">Undibacter mobilis</name>
    <dbReference type="NCBI Taxonomy" id="2292256"/>
    <lineage>
        <taxon>Bacteria</taxon>
        <taxon>Pseudomonadati</taxon>
        <taxon>Pseudomonadota</taxon>
        <taxon>Alphaproteobacteria</taxon>
        <taxon>Hyphomicrobiales</taxon>
        <taxon>Nitrobacteraceae</taxon>
        <taxon>Undibacter</taxon>
    </lineage>
</organism>
<dbReference type="OrthoDB" id="7997793at2"/>
<protein>
    <submittedName>
        <fullName evidence="1">Uncharacterized protein</fullName>
    </submittedName>
</protein>
<gene>
    <name evidence="1" type="ORF">DXH78_08040</name>
</gene>
<evidence type="ECO:0000313" key="2">
    <source>
        <dbReference type="Proteomes" id="UP000263993"/>
    </source>
</evidence>